<evidence type="ECO:0000313" key="2">
    <source>
        <dbReference type="EMBL" id="CAB4653965.1"/>
    </source>
</evidence>
<dbReference type="Pfam" id="PF03473">
    <property type="entry name" value="MOSC"/>
    <property type="match status" value="1"/>
</dbReference>
<dbReference type="GO" id="GO:0003824">
    <property type="term" value="F:catalytic activity"/>
    <property type="evidence" value="ECO:0007669"/>
    <property type="project" value="InterPro"/>
</dbReference>
<dbReference type="SUPFAM" id="SSF50800">
    <property type="entry name" value="PK beta-barrel domain-like"/>
    <property type="match status" value="1"/>
</dbReference>
<dbReference type="EMBL" id="CAEZWO010000020">
    <property type="protein sequence ID" value="CAB4653965.1"/>
    <property type="molecule type" value="Genomic_DNA"/>
</dbReference>
<dbReference type="InterPro" id="IPR005302">
    <property type="entry name" value="MoCF_Sase_C"/>
</dbReference>
<dbReference type="GO" id="GO:0030170">
    <property type="term" value="F:pyridoxal phosphate binding"/>
    <property type="evidence" value="ECO:0007669"/>
    <property type="project" value="InterPro"/>
</dbReference>
<protein>
    <submittedName>
        <fullName evidence="2">Unannotated protein</fullName>
    </submittedName>
</protein>
<gene>
    <name evidence="2" type="ORF">UFOPK2254_00327</name>
</gene>
<proteinExistence type="predicted"/>
<evidence type="ECO:0000259" key="1">
    <source>
        <dbReference type="PROSITE" id="PS51340"/>
    </source>
</evidence>
<accession>A0A6J6L0S9</accession>
<dbReference type="InterPro" id="IPR011037">
    <property type="entry name" value="Pyrv_Knase-like_insert_dom_sf"/>
</dbReference>
<dbReference type="PANTHER" id="PTHR30212">
    <property type="entry name" value="PROTEIN YIIM"/>
    <property type="match status" value="1"/>
</dbReference>
<sequence>MLSASGKVLSINVTAIVHEGEWTGSEGRTGIDKRPVSGPVLLANEGVQGDVIIDRKVHGGYHAAVYAYAREDSDWWEKEIGQEISNGKFGENITTSGMDLTHAVIGERWGIGSTILEVSEPRIPCRVFAGFWERPSLIKDFTNAARPGTYLRIIQEGSITAGDVISLISRPSHGITIQDIFNAKSGERSKISEIAKVQQLSDEYREWAMKISSTHL</sequence>
<name>A0A6J6L0S9_9ZZZZ</name>
<dbReference type="AlphaFoldDB" id="A0A6J6L0S9"/>
<dbReference type="GO" id="GO:0030151">
    <property type="term" value="F:molybdenum ion binding"/>
    <property type="evidence" value="ECO:0007669"/>
    <property type="project" value="InterPro"/>
</dbReference>
<organism evidence="2">
    <name type="scientific">freshwater metagenome</name>
    <dbReference type="NCBI Taxonomy" id="449393"/>
    <lineage>
        <taxon>unclassified sequences</taxon>
        <taxon>metagenomes</taxon>
        <taxon>ecological metagenomes</taxon>
    </lineage>
</organism>
<dbReference type="PANTHER" id="PTHR30212:SF2">
    <property type="entry name" value="PROTEIN YIIM"/>
    <property type="match status" value="1"/>
</dbReference>
<dbReference type="Gene3D" id="2.40.33.20">
    <property type="entry name" value="PK beta-barrel domain-like"/>
    <property type="match status" value="1"/>
</dbReference>
<dbReference type="InterPro" id="IPR052353">
    <property type="entry name" value="Benzoxazolinone_Detox_Enz"/>
</dbReference>
<dbReference type="PROSITE" id="PS51340">
    <property type="entry name" value="MOSC"/>
    <property type="match status" value="1"/>
</dbReference>
<feature type="domain" description="MOSC" evidence="1">
    <location>
        <begin position="34"/>
        <end position="168"/>
    </location>
</feature>
<reference evidence="2" key="1">
    <citation type="submission" date="2020-05" db="EMBL/GenBank/DDBJ databases">
        <authorList>
            <person name="Chiriac C."/>
            <person name="Salcher M."/>
            <person name="Ghai R."/>
            <person name="Kavagutti S V."/>
        </authorList>
    </citation>
    <scope>NUCLEOTIDE SEQUENCE</scope>
</reference>